<keyword evidence="10" id="KW-1185">Reference proteome</keyword>
<evidence type="ECO:0000259" key="7">
    <source>
        <dbReference type="Pfam" id="PF25944"/>
    </source>
</evidence>
<dbReference type="Pfam" id="PF25876">
    <property type="entry name" value="HH_MFP_RND"/>
    <property type="match status" value="1"/>
</dbReference>
<feature type="domain" description="Multidrug resistance protein MdtA-like beta-barrel" evidence="7">
    <location>
        <begin position="230"/>
        <end position="324"/>
    </location>
</feature>
<gene>
    <name evidence="9" type="ORF">KDM92_03260</name>
</gene>
<dbReference type="RefSeq" id="WP_212682953.1">
    <property type="nucleotide sequence ID" value="NZ_JAGSPM010000001.1"/>
</dbReference>
<evidence type="ECO:0000259" key="5">
    <source>
        <dbReference type="Pfam" id="PF25876"/>
    </source>
</evidence>
<dbReference type="GO" id="GO:0005886">
    <property type="term" value="C:plasma membrane"/>
    <property type="evidence" value="ECO:0007669"/>
    <property type="project" value="TreeGrafter"/>
</dbReference>
<feature type="coiled-coil region" evidence="3">
    <location>
        <begin position="125"/>
        <end position="190"/>
    </location>
</feature>
<evidence type="ECO:0000259" key="6">
    <source>
        <dbReference type="Pfam" id="PF25917"/>
    </source>
</evidence>
<dbReference type="AlphaFoldDB" id="A0A941DBE9"/>
<keyword evidence="3" id="KW-0175">Coiled coil</keyword>
<evidence type="ECO:0000256" key="2">
    <source>
        <dbReference type="ARBA" id="ARBA00009477"/>
    </source>
</evidence>
<dbReference type="InterPro" id="IPR006143">
    <property type="entry name" value="RND_pump_MFP"/>
</dbReference>
<evidence type="ECO:0000313" key="9">
    <source>
        <dbReference type="EMBL" id="MBR7745584.1"/>
    </source>
</evidence>
<dbReference type="Pfam" id="PF25944">
    <property type="entry name" value="Beta-barrel_RND"/>
    <property type="match status" value="1"/>
</dbReference>
<dbReference type="InterPro" id="IPR058624">
    <property type="entry name" value="MdtA-like_HH"/>
</dbReference>
<protein>
    <submittedName>
        <fullName evidence="9">Efflux RND transporter periplasmic adaptor subunit</fullName>
    </submittedName>
</protein>
<feature type="domain" description="Multidrug resistance protein MdtA-like barrel-sandwich hybrid" evidence="6">
    <location>
        <begin position="85"/>
        <end position="223"/>
    </location>
</feature>
<dbReference type="PANTHER" id="PTHR30158">
    <property type="entry name" value="ACRA/E-RELATED COMPONENT OF DRUG EFFLUX TRANSPORTER"/>
    <property type="match status" value="1"/>
</dbReference>
<feature type="region of interest" description="Disordered" evidence="4">
    <location>
        <begin position="411"/>
        <end position="436"/>
    </location>
</feature>
<evidence type="ECO:0000313" key="10">
    <source>
        <dbReference type="Proteomes" id="UP000680158"/>
    </source>
</evidence>
<feature type="domain" description="Multidrug resistance protein MdtA-like C-terminal permuted SH3" evidence="8">
    <location>
        <begin position="331"/>
        <end position="388"/>
    </location>
</feature>
<dbReference type="Pfam" id="PF25917">
    <property type="entry name" value="BSH_RND"/>
    <property type="match status" value="1"/>
</dbReference>
<comment type="subcellular location">
    <subcellularLocation>
        <location evidence="1">Cell envelope</location>
    </subcellularLocation>
</comment>
<proteinExistence type="inferred from homology"/>
<evidence type="ECO:0000259" key="8">
    <source>
        <dbReference type="Pfam" id="PF25967"/>
    </source>
</evidence>
<dbReference type="SUPFAM" id="SSF111369">
    <property type="entry name" value="HlyD-like secretion proteins"/>
    <property type="match status" value="1"/>
</dbReference>
<dbReference type="GO" id="GO:0022857">
    <property type="term" value="F:transmembrane transporter activity"/>
    <property type="evidence" value="ECO:0007669"/>
    <property type="project" value="InterPro"/>
</dbReference>
<dbReference type="InterPro" id="IPR058626">
    <property type="entry name" value="MdtA-like_b-barrel"/>
</dbReference>
<dbReference type="Gene3D" id="2.40.50.100">
    <property type="match status" value="1"/>
</dbReference>
<dbReference type="GO" id="GO:0046677">
    <property type="term" value="P:response to antibiotic"/>
    <property type="evidence" value="ECO:0007669"/>
    <property type="project" value="TreeGrafter"/>
</dbReference>
<name>A0A941DBE9_9BURK</name>
<evidence type="ECO:0000256" key="3">
    <source>
        <dbReference type="SAM" id="Coils"/>
    </source>
</evidence>
<feature type="domain" description="Multidrug resistance protein MdtA-like alpha-helical hairpin" evidence="5">
    <location>
        <begin position="124"/>
        <end position="194"/>
    </location>
</feature>
<comment type="caution">
    <text evidence="9">The sequence shown here is derived from an EMBL/GenBank/DDBJ whole genome shotgun (WGS) entry which is preliminary data.</text>
</comment>
<dbReference type="Gene3D" id="1.10.287.470">
    <property type="entry name" value="Helix hairpin bin"/>
    <property type="match status" value="1"/>
</dbReference>
<dbReference type="PANTHER" id="PTHR30158:SF3">
    <property type="entry name" value="MULTIDRUG EFFLUX PUMP SUBUNIT ACRA-RELATED"/>
    <property type="match status" value="1"/>
</dbReference>
<evidence type="ECO:0000256" key="4">
    <source>
        <dbReference type="SAM" id="MobiDB-lite"/>
    </source>
</evidence>
<accession>A0A941DBE9</accession>
<dbReference type="InterPro" id="IPR058625">
    <property type="entry name" value="MdtA-like_BSH"/>
</dbReference>
<sequence length="436" mass="45980">MRKTVIRNQKNSRDASAFSFKFNKLAVMFALAIPVLGLTACGKQGASGAPAGAVMPPPEVNVVTLQGRDLPIDFEFVGQTAGIRETEVRARISGILEQRVYEEGARVKAGQVLFQIDPGSYQTQLASAEAALGVSEAKLNQAKREFARLSPLAAEKAISQREYDDAKSALEMAEASYKQVRAQVNEAKLNLSYTKVVAPISGVTGVASKPNGSLVTPADSLLTTIVQTDPIYVNFSVSEADYLKLNADLANGKLHLPGKRASNGGLDFNVKLKMANGEIFPTAGKMNFLSEKVNTTTGGFDARAQIANPDGALRPGQFVRVMLQGATRQAAIAVPQRAVIDSPMGKMVFGVSPDNKLVPRPVQLDGWSRGEWIVTNGLQAGERVLVDGFIKAHDPGMTVKPVAIDAKAAANPSSAAPTTAPKAVAASASASAKAAH</sequence>
<dbReference type="Gene3D" id="2.40.420.20">
    <property type="match status" value="1"/>
</dbReference>
<dbReference type="GO" id="GO:0030313">
    <property type="term" value="C:cell envelope"/>
    <property type="evidence" value="ECO:0007669"/>
    <property type="project" value="UniProtKB-SubCell"/>
</dbReference>
<dbReference type="Pfam" id="PF25967">
    <property type="entry name" value="RND-MFP_C"/>
    <property type="match status" value="1"/>
</dbReference>
<reference evidence="9 10" key="1">
    <citation type="submission" date="2021-04" db="EMBL/GenBank/DDBJ databases">
        <title>novel species isolated from subtropical streams in China.</title>
        <authorList>
            <person name="Lu H."/>
        </authorList>
    </citation>
    <scope>NUCLEOTIDE SEQUENCE [LARGE SCALE GENOMIC DNA]</scope>
    <source>
        <strain evidence="9 10">BYS107W</strain>
    </source>
</reference>
<organism evidence="9 10">
    <name type="scientific">Undibacterium baiyunense</name>
    <dbReference type="NCBI Taxonomy" id="2828731"/>
    <lineage>
        <taxon>Bacteria</taxon>
        <taxon>Pseudomonadati</taxon>
        <taxon>Pseudomonadota</taxon>
        <taxon>Betaproteobacteria</taxon>
        <taxon>Burkholderiales</taxon>
        <taxon>Oxalobacteraceae</taxon>
        <taxon>Undibacterium</taxon>
    </lineage>
</organism>
<evidence type="ECO:0000256" key="1">
    <source>
        <dbReference type="ARBA" id="ARBA00004196"/>
    </source>
</evidence>
<dbReference type="InterPro" id="IPR058627">
    <property type="entry name" value="MdtA-like_C"/>
</dbReference>
<comment type="similarity">
    <text evidence="2">Belongs to the membrane fusion protein (MFP) (TC 8.A.1) family.</text>
</comment>
<dbReference type="Proteomes" id="UP000680158">
    <property type="component" value="Unassembled WGS sequence"/>
</dbReference>
<dbReference type="EMBL" id="JAGSPM010000001">
    <property type="protein sequence ID" value="MBR7745584.1"/>
    <property type="molecule type" value="Genomic_DNA"/>
</dbReference>
<dbReference type="Gene3D" id="2.40.30.170">
    <property type="match status" value="1"/>
</dbReference>
<dbReference type="NCBIfam" id="TIGR01730">
    <property type="entry name" value="RND_mfp"/>
    <property type="match status" value="1"/>
</dbReference>